<keyword evidence="2" id="KW-0472">Membrane</keyword>
<protein>
    <submittedName>
        <fullName evidence="3">Uncharacterized protein</fullName>
    </submittedName>
</protein>
<dbReference type="EMBL" id="GG666468">
    <property type="protein sequence ID" value="EEN68091.1"/>
    <property type="molecule type" value="Genomic_DNA"/>
</dbReference>
<feature type="compositionally biased region" description="Basic and acidic residues" evidence="1">
    <location>
        <begin position="1"/>
        <end position="10"/>
    </location>
</feature>
<dbReference type="AlphaFoldDB" id="C3XVG5"/>
<gene>
    <name evidence="3" type="ORF">BRAFLDRAFT_104801</name>
</gene>
<feature type="region of interest" description="Disordered" evidence="1">
    <location>
        <begin position="1"/>
        <end position="68"/>
    </location>
</feature>
<proteinExistence type="predicted"/>
<feature type="transmembrane region" description="Helical" evidence="2">
    <location>
        <begin position="89"/>
        <end position="109"/>
    </location>
</feature>
<reference evidence="3" key="1">
    <citation type="journal article" date="2008" name="Nature">
        <title>The amphioxus genome and the evolution of the chordate karyotype.</title>
        <authorList>
            <consortium name="US DOE Joint Genome Institute (JGI-PGF)"/>
            <person name="Putnam N.H."/>
            <person name="Butts T."/>
            <person name="Ferrier D.E.K."/>
            <person name="Furlong R.F."/>
            <person name="Hellsten U."/>
            <person name="Kawashima T."/>
            <person name="Robinson-Rechavi M."/>
            <person name="Shoguchi E."/>
            <person name="Terry A."/>
            <person name="Yu J.-K."/>
            <person name="Benito-Gutierrez E.L."/>
            <person name="Dubchak I."/>
            <person name="Garcia-Fernandez J."/>
            <person name="Gibson-Brown J.J."/>
            <person name="Grigoriev I.V."/>
            <person name="Horton A.C."/>
            <person name="de Jong P.J."/>
            <person name="Jurka J."/>
            <person name="Kapitonov V.V."/>
            <person name="Kohara Y."/>
            <person name="Kuroki Y."/>
            <person name="Lindquist E."/>
            <person name="Lucas S."/>
            <person name="Osoegawa K."/>
            <person name="Pennacchio L.A."/>
            <person name="Salamov A.A."/>
            <person name="Satou Y."/>
            <person name="Sauka-Spengler T."/>
            <person name="Schmutz J."/>
            <person name="Shin-I T."/>
            <person name="Toyoda A."/>
            <person name="Bronner-Fraser M."/>
            <person name="Fujiyama A."/>
            <person name="Holland L.Z."/>
            <person name="Holland P.W.H."/>
            <person name="Satoh N."/>
            <person name="Rokhsar D.S."/>
        </authorList>
    </citation>
    <scope>NUCLEOTIDE SEQUENCE [LARGE SCALE GENOMIC DNA]</scope>
    <source>
        <strain evidence="3">S238N-H82</strain>
        <tissue evidence="3">Testes</tissue>
    </source>
</reference>
<accession>C3XVG5</accession>
<dbReference type="InParanoid" id="C3XVG5"/>
<sequence length="184" mass="19943">MTEREAKQPAERLGSGLKRPAPPLPPPRNLAPGEQVTVSGPEHNEESCPDTPNTAKGTDGSVDDDAETTRVSYRDRAMGMWNKMKSSNICWFLLGCVFVVGTVALTVGLTETHVSRNRLVIWEMLQKSAAPWKTTSYKVNRTKLAHLTPLSSPPGLKWTGSSSSAITSSETMTTTIIAMLTTGQ</sequence>
<evidence type="ECO:0000256" key="1">
    <source>
        <dbReference type="SAM" id="MobiDB-lite"/>
    </source>
</evidence>
<keyword evidence="2" id="KW-0812">Transmembrane</keyword>
<evidence type="ECO:0000313" key="3">
    <source>
        <dbReference type="EMBL" id="EEN68091.1"/>
    </source>
</evidence>
<feature type="compositionally biased region" description="Pro residues" evidence="1">
    <location>
        <begin position="20"/>
        <end position="29"/>
    </location>
</feature>
<name>C3XVG5_BRAFL</name>
<keyword evidence="2" id="KW-1133">Transmembrane helix</keyword>
<evidence type="ECO:0000256" key="2">
    <source>
        <dbReference type="SAM" id="Phobius"/>
    </source>
</evidence>
<organism>
    <name type="scientific">Branchiostoma floridae</name>
    <name type="common">Florida lancelet</name>
    <name type="synonym">Amphioxus</name>
    <dbReference type="NCBI Taxonomy" id="7739"/>
    <lineage>
        <taxon>Eukaryota</taxon>
        <taxon>Metazoa</taxon>
        <taxon>Chordata</taxon>
        <taxon>Cephalochordata</taxon>
        <taxon>Leptocardii</taxon>
        <taxon>Amphioxiformes</taxon>
        <taxon>Branchiostomatidae</taxon>
        <taxon>Branchiostoma</taxon>
    </lineage>
</organism>